<name>A0ABW4CMC6_9LACO</name>
<dbReference type="InterPro" id="IPR043129">
    <property type="entry name" value="ATPase_NBD"/>
</dbReference>
<dbReference type="Pfam" id="PF00480">
    <property type="entry name" value="ROK"/>
    <property type="match status" value="1"/>
</dbReference>
<evidence type="ECO:0000313" key="3">
    <source>
        <dbReference type="Proteomes" id="UP001597196"/>
    </source>
</evidence>
<accession>A0ABW4CMC6</accession>
<dbReference type="EMBL" id="JBHTOC010000019">
    <property type="protein sequence ID" value="MFD1430856.1"/>
    <property type="molecule type" value="Genomic_DNA"/>
</dbReference>
<dbReference type="RefSeq" id="WP_203628419.1">
    <property type="nucleotide sequence ID" value="NZ_BOLQ01000027.1"/>
</dbReference>
<gene>
    <name evidence="2" type="ORF">ACFQ4P_11470</name>
</gene>
<evidence type="ECO:0000313" key="2">
    <source>
        <dbReference type="EMBL" id="MFD1430856.1"/>
    </source>
</evidence>
<sequence length="291" mass="31033">MNYLCFDVGGTFVKYAVLTDHAEFIEKGKYPTHSEVPDQFFADMATVAKRFPEIAGVGISFPGFVDPATGVAKRAGALGQLDGFNLIAHFKQALGNADLPVAIDNDAKCAALAELLNGNAMDVRNFAVLTLGTGVGCGIVLDGKVLHGGHFRAGEFGMSITDFQAQGYATLHDMAATSSLVRAFAKAKGLPFEQASGEMIMADLQDPVTNKVVRTWAQHVAVAIFNLVATIDPERILIGGGISKNPKILPFIEAALNENPFWGEFHTDLALCKHDNDAGLLGALYIALQNH</sequence>
<comment type="similarity">
    <text evidence="1">Belongs to the ROK (NagC/XylR) family.</text>
</comment>
<dbReference type="InterPro" id="IPR000600">
    <property type="entry name" value="ROK"/>
</dbReference>
<dbReference type="SUPFAM" id="SSF53067">
    <property type="entry name" value="Actin-like ATPase domain"/>
    <property type="match status" value="1"/>
</dbReference>
<proteinExistence type="inferred from homology"/>
<keyword evidence="3" id="KW-1185">Reference proteome</keyword>
<dbReference type="Proteomes" id="UP001597196">
    <property type="component" value="Unassembled WGS sequence"/>
</dbReference>
<dbReference type="PANTHER" id="PTHR18964">
    <property type="entry name" value="ROK (REPRESSOR, ORF, KINASE) FAMILY"/>
    <property type="match status" value="1"/>
</dbReference>
<dbReference type="Gene3D" id="3.30.420.40">
    <property type="match status" value="2"/>
</dbReference>
<protein>
    <submittedName>
        <fullName evidence="2">ROK family protein</fullName>
    </submittedName>
</protein>
<evidence type="ECO:0000256" key="1">
    <source>
        <dbReference type="ARBA" id="ARBA00006479"/>
    </source>
</evidence>
<dbReference type="CDD" id="cd24152">
    <property type="entry name" value="ASKHA_NBD_ROK-like"/>
    <property type="match status" value="1"/>
</dbReference>
<reference evidence="3" key="1">
    <citation type="journal article" date="2019" name="Int. J. Syst. Evol. Microbiol.">
        <title>The Global Catalogue of Microorganisms (GCM) 10K type strain sequencing project: providing services to taxonomists for standard genome sequencing and annotation.</title>
        <authorList>
            <consortium name="The Broad Institute Genomics Platform"/>
            <consortium name="The Broad Institute Genome Sequencing Center for Infectious Disease"/>
            <person name="Wu L."/>
            <person name="Ma J."/>
        </authorList>
    </citation>
    <scope>NUCLEOTIDE SEQUENCE [LARGE SCALE GENOMIC DNA]</scope>
    <source>
        <strain evidence="3">CCM 8980</strain>
    </source>
</reference>
<comment type="caution">
    <text evidence="2">The sequence shown here is derived from an EMBL/GenBank/DDBJ whole genome shotgun (WGS) entry which is preliminary data.</text>
</comment>
<organism evidence="2 3">
    <name type="scientific">Lacticaseibacillus mingshuiensis</name>
    <dbReference type="NCBI Taxonomy" id="2799574"/>
    <lineage>
        <taxon>Bacteria</taxon>
        <taxon>Bacillati</taxon>
        <taxon>Bacillota</taxon>
        <taxon>Bacilli</taxon>
        <taxon>Lactobacillales</taxon>
        <taxon>Lactobacillaceae</taxon>
        <taxon>Lacticaseibacillus</taxon>
    </lineage>
</organism>
<dbReference type="PANTHER" id="PTHR18964:SF165">
    <property type="entry name" value="BETA-GLUCOSIDE KINASE"/>
    <property type="match status" value="1"/>
</dbReference>